<protein>
    <submittedName>
        <fullName evidence="1">Probable transposase</fullName>
    </submittedName>
</protein>
<comment type="caution">
    <text evidence="1">The sequence shown here is derived from an EMBL/GenBank/DDBJ whole genome shotgun (WGS) entry which is preliminary data.</text>
</comment>
<dbReference type="InterPro" id="IPR009057">
    <property type="entry name" value="Homeodomain-like_sf"/>
</dbReference>
<name>U6F044_LACHE</name>
<dbReference type="GO" id="GO:0004803">
    <property type="term" value="F:transposase activity"/>
    <property type="evidence" value="ECO:0007669"/>
    <property type="project" value="InterPro"/>
</dbReference>
<gene>
    <name evidence="1" type="ORF">LHCIRMBIA951_00623</name>
</gene>
<dbReference type="Gene3D" id="1.10.10.10">
    <property type="entry name" value="Winged helix-like DNA-binding domain superfamily/Winged helix DNA-binding domain"/>
    <property type="match status" value="1"/>
</dbReference>
<proteinExistence type="predicted"/>
<dbReference type="InterPro" id="IPR002514">
    <property type="entry name" value="Transposase_8"/>
</dbReference>
<dbReference type="EMBL" id="CBUK010000015">
    <property type="protein sequence ID" value="CDI57487.1"/>
    <property type="molecule type" value="Genomic_DNA"/>
</dbReference>
<evidence type="ECO:0000313" key="1">
    <source>
        <dbReference type="EMBL" id="CDI57487.1"/>
    </source>
</evidence>
<dbReference type="GO" id="GO:0003677">
    <property type="term" value="F:DNA binding"/>
    <property type="evidence" value="ECO:0007669"/>
    <property type="project" value="InterPro"/>
</dbReference>
<dbReference type="InterPro" id="IPR036388">
    <property type="entry name" value="WH-like_DNA-bd_sf"/>
</dbReference>
<keyword evidence="2" id="KW-1185">Reference proteome</keyword>
<dbReference type="Pfam" id="PF01527">
    <property type="entry name" value="HTH_Tnp_1"/>
    <property type="match status" value="1"/>
</dbReference>
<reference evidence="1" key="1">
    <citation type="submission" date="2013-09" db="EMBL/GenBank/DDBJ databases">
        <title>Draft Genome Sequence of five Lactobacillus helveticus strains CIRM-BIA 101T, 103, 104, 951 and 953 isolated from milk product.</title>
        <authorList>
            <person name="Valence F."/>
            <person name="Chuat V."/>
            <person name="Ma L."/>
            <person name="Creno S."/>
            <person name="Falentin H."/>
            <person name="Lortal S."/>
            <person name="Bizet C."/>
            <person name="Clermont D."/>
            <person name="Loux V."/>
            <person name="Bouchier C."/>
            <person name="Cousin S."/>
        </authorList>
    </citation>
    <scope>NUCLEOTIDE SEQUENCE [LARGE SCALE GENOMIC DNA]</scope>
    <source>
        <strain evidence="1">CIRM-BIA 951</strain>
    </source>
</reference>
<dbReference type="HOGENOM" id="CLU_027402_17_14_9"/>
<dbReference type="AlphaFoldDB" id="U6F044"/>
<dbReference type="RefSeq" id="WP_023190385.1">
    <property type="nucleotide sequence ID" value="NZ_HG530774.1"/>
</dbReference>
<evidence type="ECO:0000313" key="2">
    <source>
        <dbReference type="Proteomes" id="UP000017248"/>
    </source>
</evidence>
<dbReference type="GO" id="GO:0006313">
    <property type="term" value="P:DNA transposition"/>
    <property type="evidence" value="ECO:0007669"/>
    <property type="project" value="InterPro"/>
</dbReference>
<dbReference type="SUPFAM" id="SSF46689">
    <property type="entry name" value="Homeodomain-like"/>
    <property type="match status" value="1"/>
</dbReference>
<dbReference type="Proteomes" id="UP000017248">
    <property type="component" value="Unassembled WGS sequence"/>
</dbReference>
<sequence>MSRKSKFSYEVKLAAVQQYLNSGLSYAQIAKSIGVSGRTVNQWMDSFKFKGTRCFKST</sequence>
<accession>U6F044</accession>
<organism evidence="1 2">
    <name type="scientific">Lactobacillus helveticus CIRM-BIA 951</name>
    <dbReference type="NCBI Taxonomy" id="1226334"/>
    <lineage>
        <taxon>Bacteria</taxon>
        <taxon>Bacillati</taxon>
        <taxon>Bacillota</taxon>
        <taxon>Bacilli</taxon>
        <taxon>Lactobacillales</taxon>
        <taxon>Lactobacillaceae</taxon>
        <taxon>Lactobacillus</taxon>
    </lineage>
</organism>